<reference evidence="11" key="1">
    <citation type="submission" date="2021-10" db="EMBL/GenBank/DDBJ databases">
        <title>Novel species in genus Arthrobacter.</title>
        <authorList>
            <person name="Liu Y."/>
        </authorList>
    </citation>
    <scope>NUCLEOTIDE SEQUENCE</scope>
    <source>
        <strain evidence="11">Zg-Y809</strain>
    </source>
</reference>
<dbReference type="Pfam" id="PF07690">
    <property type="entry name" value="MFS_1"/>
    <property type="match status" value="1"/>
</dbReference>
<dbReference type="AlphaFoldDB" id="A0A9X1S6D7"/>
<dbReference type="Proteomes" id="UP001139264">
    <property type="component" value="Unassembled WGS sequence"/>
</dbReference>
<dbReference type="SUPFAM" id="SSF103473">
    <property type="entry name" value="MFS general substrate transporter"/>
    <property type="match status" value="1"/>
</dbReference>
<keyword evidence="5 9" id="KW-0812">Transmembrane</keyword>
<comment type="similarity">
    <text evidence="2">Belongs to the major facilitator superfamily.</text>
</comment>
<feature type="transmembrane region" description="Helical" evidence="9">
    <location>
        <begin position="369"/>
        <end position="388"/>
    </location>
</feature>
<keyword evidence="3" id="KW-0813">Transport</keyword>
<feature type="transmembrane region" description="Helical" evidence="9">
    <location>
        <begin position="394"/>
        <end position="413"/>
    </location>
</feature>
<keyword evidence="7 9" id="KW-0472">Membrane</keyword>
<feature type="transmembrane region" description="Helical" evidence="9">
    <location>
        <begin position="32"/>
        <end position="51"/>
    </location>
</feature>
<evidence type="ECO:0000256" key="5">
    <source>
        <dbReference type="ARBA" id="ARBA00022692"/>
    </source>
</evidence>
<evidence type="ECO:0000256" key="7">
    <source>
        <dbReference type="ARBA" id="ARBA00023136"/>
    </source>
</evidence>
<feature type="domain" description="Major facilitator superfamily (MFS) profile" evidence="10">
    <location>
        <begin position="32"/>
        <end position="411"/>
    </location>
</feature>
<feature type="compositionally biased region" description="Basic and acidic residues" evidence="8">
    <location>
        <begin position="1"/>
        <end position="19"/>
    </location>
</feature>
<feature type="transmembrane region" description="Helical" evidence="9">
    <location>
        <begin position="333"/>
        <end position="357"/>
    </location>
</feature>
<evidence type="ECO:0000256" key="9">
    <source>
        <dbReference type="SAM" id="Phobius"/>
    </source>
</evidence>
<dbReference type="InterPro" id="IPR011701">
    <property type="entry name" value="MFS"/>
</dbReference>
<dbReference type="GO" id="GO:0022857">
    <property type="term" value="F:transmembrane transporter activity"/>
    <property type="evidence" value="ECO:0007669"/>
    <property type="project" value="InterPro"/>
</dbReference>
<keyword evidence="6 9" id="KW-1133">Transmembrane helix</keyword>
<dbReference type="PANTHER" id="PTHR43271">
    <property type="entry name" value="BLL2771 PROTEIN"/>
    <property type="match status" value="1"/>
</dbReference>
<proteinExistence type="inferred from homology"/>
<dbReference type="GO" id="GO:0005886">
    <property type="term" value="C:plasma membrane"/>
    <property type="evidence" value="ECO:0007669"/>
    <property type="project" value="UniProtKB-SubCell"/>
</dbReference>
<dbReference type="EMBL" id="JAJFZP010000005">
    <property type="protein sequence ID" value="MCC3268797.1"/>
    <property type="molecule type" value="Genomic_DNA"/>
</dbReference>
<evidence type="ECO:0000256" key="3">
    <source>
        <dbReference type="ARBA" id="ARBA00022448"/>
    </source>
</evidence>
<name>A0A9X1S6D7_9MICC</name>
<feature type="transmembrane region" description="Helical" evidence="9">
    <location>
        <begin position="98"/>
        <end position="117"/>
    </location>
</feature>
<dbReference type="InterPro" id="IPR020846">
    <property type="entry name" value="MFS_dom"/>
</dbReference>
<evidence type="ECO:0000256" key="2">
    <source>
        <dbReference type="ARBA" id="ARBA00008335"/>
    </source>
</evidence>
<dbReference type="InterPro" id="IPR036259">
    <property type="entry name" value="MFS_trans_sf"/>
</dbReference>
<accession>A0A9X1S6D7</accession>
<feature type="transmembrane region" description="Helical" evidence="9">
    <location>
        <begin position="238"/>
        <end position="258"/>
    </location>
</feature>
<feature type="transmembrane region" description="Helical" evidence="9">
    <location>
        <begin position="186"/>
        <end position="206"/>
    </location>
</feature>
<dbReference type="PROSITE" id="PS50850">
    <property type="entry name" value="MFS"/>
    <property type="match status" value="1"/>
</dbReference>
<feature type="region of interest" description="Disordered" evidence="8">
    <location>
        <begin position="1"/>
        <end position="24"/>
    </location>
</feature>
<sequence>MIVRKETAAGAGNRRDEPWTGHAKGSHGYRGVLIGLAAAGMATFAQLYSVQGVLPGMARDLDITASSAALTVSAATLGLAAAVIPWAAAADRFGRLPVMRLAIVAAVVLGLLVPFSPDLPVLLALRFAEGAAMGGIPAVALAYLNEEVSRVHAAVAAGSYVSGTTIGGLAGRLVAAPVADAADWRVGVGVVSLLAAGAGIVFMLTAPKQQGFVPLRRSDPGPGLGGRLLANLRNPRQLTLYMQGFLLMGGFVAVYNYLGFRLGAAPFSLPQSVASFLFLAYLAGTWSSRSAGALAGRLETRGGRKTVLLGSTAVMAAGLALTLAAWLPAVIAGLVVFTGGFFAAHSIASGWAPFLATEGRAQSSSLYNLFYYAGSSLLGWIGGIFFQAFGWAGLSAYVGVLMALAAGTAAAVLTADPGAGSAADPAAGPGAAGAQPGP</sequence>
<gene>
    <name evidence="11" type="ORF">LJ751_05400</name>
</gene>
<evidence type="ECO:0000313" key="11">
    <source>
        <dbReference type="EMBL" id="MCC3268797.1"/>
    </source>
</evidence>
<evidence type="ECO:0000256" key="4">
    <source>
        <dbReference type="ARBA" id="ARBA00022475"/>
    </source>
</evidence>
<dbReference type="Gene3D" id="1.20.1250.20">
    <property type="entry name" value="MFS general substrate transporter like domains"/>
    <property type="match status" value="1"/>
</dbReference>
<evidence type="ECO:0000256" key="6">
    <source>
        <dbReference type="ARBA" id="ARBA00022989"/>
    </source>
</evidence>
<evidence type="ECO:0000313" key="12">
    <source>
        <dbReference type="Proteomes" id="UP001139264"/>
    </source>
</evidence>
<dbReference type="CDD" id="cd17324">
    <property type="entry name" value="MFS_NepI_like"/>
    <property type="match status" value="1"/>
</dbReference>
<feature type="transmembrane region" description="Helical" evidence="9">
    <location>
        <begin position="63"/>
        <end position="86"/>
    </location>
</feature>
<comment type="subcellular location">
    <subcellularLocation>
        <location evidence="1">Cell membrane</location>
        <topology evidence="1">Multi-pass membrane protein</topology>
    </subcellularLocation>
</comment>
<evidence type="ECO:0000259" key="10">
    <source>
        <dbReference type="PROSITE" id="PS50850"/>
    </source>
</evidence>
<feature type="transmembrane region" description="Helical" evidence="9">
    <location>
        <begin position="151"/>
        <end position="174"/>
    </location>
</feature>
<feature type="transmembrane region" description="Helical" evidence="9">
    <location>
        <begin position="123"/>
        <end position="144"/>
    </location>
</feature>
<organism evidence="11 12">
    <name type="scientific">Arthrobacter gengyunqii</name>
    <dbReference type="NCBI Taxonomy" id="2886940"/>
    <lineage>
        <taxon>Bacteria</taxon>
        <taxon>Bacillati</taxon>
        <taxon>Actinomycetota</taxon>
        <taxon>Actinomycetes</taxon>
        <taxon>Micrococcales</taxon>
        <taxon>Micrococcaceae</taxon>
        <taxon>Arthrobacter</taxon>
    </lineage>
</organism>
<protein>
    <submittedName>
        <fullName evidence="11">MFS transporter</fullName>
    </submittedName>
</protein>
<evidence type="ECO:0000256" key="1">
    <source>
        <dbReference type="ARBA" id="ARBA00004651"/>
    </source>
</evidence>
<feature type="transmembrane region" description="Helical" evidence="9">
    <location>
        <begin position="307"/>
        <end position="327"/>
    </location>
</feature>
<keyword evidence="4" id="KW-1003">Cell membrane</keyword>
<evidence type="ECO:0000256" key="8">
    <source>
        <dbReference type="SAM" id="MobiDB-lite"/>
    </source>
</evidence>
<comment type="caution">
    <text evidence="11">The sequence shown here is derived from an EMBL/GenBank/DDBJ whole genome shotgun (WGS) entry which is preliminary data.</text>
</comment>
<dbReference type="PANTHER" id="PTHR43271:SF1">
    <property type="entry name" value="INNER MEMBRANE TRANSPORT PROTEIN YNFM"/>
    <property type="match status" value="1"/>
</dbReference>
<feature type="transmembrane region" description="Helical" evidence="9">
    <location>
        <begin position="264"/>
        <end position="286"/>
    </location>
</feature>